<keyword evidence="1" id="KW-1133">Transmembrane helix</keyword>
<dbReference type="Pfam" id="PF13385">
    <property type="entry name" value="Laminin_G_3"/>
    <property type="match status" value="1"/>
</dbReference>
<name>A0A6C0FA15_9ZZZZ</name>
<evidence type="ECO:0000256" key="1">
    <source>
        <dbReference type="SAM" id="Phobius"/>
    </source>
</evidence>
<reference evidence="2" key="1">
    <citation type="journal article" date="2020" name="Nature">
        <title>Giant virus diversity and host interactions through global metagenomics.</title>
        <authorList>
            <person name="Schulz F."/>
            <person name="Roux S."/>
            <person name="Paez-Espino D."/>
            <person name="Jungbluth S."/>
            <person name="Walsh D.A."/>
            <person name="Denef V.J."/>
            <person name="McMahon K.D."/>
            <person name="Konstantinidis K.T."/>
            <person name="Eloe-Fadrosh E.A."/>
            <person name="Kyrpides N.C."/>
            <person name="Woyke T."/>
        </authorList>
    </citation>
    <scope>NUCLEOTIDE SEQUENCE</scope>
    <source>
        <strain evidence="2">GVMAG-S-ERX555997-44</strain>
    </source>
</reference>
<keyword evidence="1" id="KW-0472">Membrane</keyword>
<evidence type="ECO:0008006" key="3">
    <source>
        <dbReference type="Google" id="ProtNLM"/>
    </source>
</evidence>
<dbReference type="EMBL" id="MN738796">
    <property type="protein sequence ID" value="QHT37443.1"/>
    <property type="molecule type" value="Genomic_DNA"/>
</dbReference>
<dbReference type="Gene3D" id="2.60.120.200">
    <property type="match status" value="1"/>
</dbReference>
<dbReference type="AlphaFoldDB" id="A0A6C0FA15"/>
<evidence type="ECO:0000313" key="2">
    <source>
        <dbReference type="EMBL" id="QHT37443.1"/>
    </source>
</evidence>
<keyword evidence="1" id="KW-0812">Transmembrane</keyword>
<proteinExistence type="predicted"/>
<feature type="transmembrane region" description="Helical" evidence="1">
    <location>
        <begin position="54"/>
        <end position="72"/>
    </location>
</feature>
<organism evidence="2">
    <name type="scientific">viral metagenome</name>
    <dbReference type="NCBI Taxonomy" id="1070528"/>
    <lineage>
        <taxon>unclassified sequences</taxon>
        <taxon>metagenomes</taxon>
        <taxon>organismal metagenomes</taxon>
    </lineage>
</organism>
<dbReference type="InterPro" id="IPR013320">
    <property type="entry name" value="ConA-like_dom_sf"/>
</dbReference>
<protein>
    <recommendedName>
        <fullName evidence="3">LamG-like jellyroll fold domain-containing protein</fullName>
    </recommendedName>
</protein>
<dbReference type="SUPFAM" id="SSF49899">
    <property type="entry name" value="Concanavalin A-like lectins/glucanases"/>
    <property type="match status" value="1"/>
</dbReference>
<accession>A0A6C0FA15</accession>
<sequence length="308" mass="34555">METVKNLSSNINPLTQMAEAASDLVEPKPQGIFAQFRNNKIVSGSKDFLESNSLVAKVVFILLVLILFIYLLRIMIIILHTLFGPVKNPILIDGIINGKKSVVISQDPKLAGSKPILRSDNQYGGIEFTYSTWLMIEDDNFHSFRPGQKKHIFHKGSEGINSTDDSARGMAYPNNSPGVYLHESKNELIIVMNTFENIKEEVVVPDIPIHKWINLIIRLENRNLDVYINGTIVARHELTSVPKQNYGNIYVNQGGGFSGLISALRYYNRAITTTEIQDIIASGPNMSSNQTLSIFPPYLSMRWFLGNN</sequence>